<name>A0A1V9Z3Z8_9STRA</name>
<evidence type="ECO:0000313" key="3">
    <source>
        <dbReference type="Proteomes" id="UP000243217"/>
    </source>
</evidence>
<proteinExistence type="predicted"/>
<dbReference type="PANTHER" id="PTHR20883:SF48">
    <property type="entry name" value="ECTOINE DIOXYGENASE"/>
    <property type="match status" value="1"/>
</dbReference>
<evidence type="ECO:0000256" key="1">
    <source>
        <dbReference type="ARBA" id="ARBA00001962"/>
    </source>
</evidence>
<dbReference type="EMBL" id="JNBS01002317">
    <property type="protein sequence ID" value="OQR92560.1"/>
    <property type="molecule type" value="Genomic_DNA"/>
</dbReference>
<protein>
    <recommendedName>
        <fullName evidence="4">Phytanoyl-CoA dioxygenase</fullName>
    </recommendedName>
</protein>
<dbReference type="InterPro" id="IPR008775">
    <property type="entry name" value="Phytyl_CoA_dOase-like"/>
</dbReference>
<keyword evidence="3" id="KW-1185">Reference proteome</keyword>
<evidence type="ECO:0008006" key="4">
    <source>
        <dbReference type="Google" id="ProtNLM"/>
    </source>
</evidence>
<dbReference type="AlphaFoldDB" id="A0A1V9Z3Z8"/>
<organism evidence="2 3">
    <name type="scientific">Thraustotheca clavata</name>
    <dbReference type="NCBI Taxonomy" id="74557"/>
    <lineage>
        <taxon>Eukaryota</taxon>
        <taxon>Sar</taxon>
        <taxon>Stramenopiles</taxon>
        <taxon>Oomycota</taxon>
        <taxon>Saprolegniomycetes</taxon>
        <taxon>Saprolegniales</taxon>
        <taxon>Achlyaceae</taxon>
        <taxon>Thraustotheca</taxon>
    </lineage>
</organism>
<sequence length="214" mass="24436">MNVHLLGEDWLLDLAREKSLLDAVEFICGHDITLIQTHLFCKPFGCPETPWHQDGREQNTPMATVWISLDDLSHPTSGALCVLPQLHSYGLLPSESSNHFQFDNVLTQDFVQQFESVIYDLKPGQAAIHHPLLPHASMANTILPYRRVIVLRYLSTTALEGQIVPLYRAKDNGELELKAGEENEEKEYYQDYRDSNVHFEGRCIVLRGKYVDDT</sequence>
<dbReference type="Pfam" id="PF05721">
    <property type="entry name" value="PhyH"/>
    <property type="match status" value="1"/>
</dbReference>
<dbReference type="Proteomes" id="UP000243217">
    <property type="component" value="Unassembled WGS sequence"/>
</dbReference>
<dbReference type="SUPFAM" id="SSF51197">
    <property type="entry name" value="Clavaminate synthase-like"/>
    <property type="match status" value="1"/>
</dbReference>
<gene>
    <name evidence="2" type="ORF">THRCLA_22378</name>
</gene>
<dbReference type="Gene3D" id="2.60.120.620">
    <property type="entry name" value="q2cbj1_9rhob like domain"/>
    <property type="match status" value="1"/>
</dbReference>
<evidence type="ECO:0000313" key="2">
    <source>
        <dbReference type="EMBL" id="OQR92560.1"/>
    </source>
</evidence>
<dbReference type="GO" id="GO:0046872">
    <property type="term" value="F:metal ion binding"/>
    <property type="evidence" value="ECO:0007669"/>
    <property type="project" value="UniProtKB-ARBA"/>
</dbReference>
<accession>A0A1V9Z3Z8</accession>
<dbReference type="OrthoDB" id="445007at2759"/>
<dbReference type="GO" id="GO:0016491">
    <property type="term" value="F:oxidoreductase activity"/>
    <property type="evidence" value="ECO:0007669"/>
    <property type="project" value="UniProtKB-ARBA"/>
</dbReference>
<reference evidence="2 3" key="1">
    <citation type="journal article" date="2014" name="Genome Biol. Evol.">
        <title>The secreted proteins of Achlya hypogyna and Thraustotheca clavata identify the ancestral oomycete secretome and reveal gene acquisitions by horizontal gene transfer.</title>
        <authorList>
            <person name="Misner I."/>
            <person name="Blouin N."/>
            <person name="Leonard G."/>
            <person name="Richards T.A."/>
            <person name="Lane C.E."/>
        </authorList>
    </citation>
    <scope>NUCLEOTIDE SEQUENCE [LARGE SCALE GENOMIC DNA]</scope>
    <source>
        <strain evidence="2 3">ATCC 34112</strain>
    </source>
</reference>
<comment type="caution">
    <text evidence="2">The sequence shown here is derived from an EMBL/GenBank/DDBJ whole genome shotgun (WGS) entry which is preliminary data.</text>
</comment>
<comment type="cofactor">
    <cofactor evidence="1">
        <name>Fe cation</name>
        <dbReference type="ChEBI" id="CHEBI:24875"/>
    </cofactor>
</comment>
<dbReference type="PANTHER" id="PTHR20883">
    <property type="entry name" value="PHYTANOYL-COA DIOXYGENASE DOMAIN CONTAINING 1"/>
    <property type="match status" value="1"/>
</dbReference>